<dbReference type="InterPro" id="IPR001387">
    <property type="entry name" value="Cro/C1-type_HTH"/>
</dbReference>
<evidence type="ECO:0000313" key="4">
    <source>
        <dbReference type="Proteomes" id="UP000823928"/>
    </source>
</evidence>
<dbReference type="Gene3D" id="1.10.260.40">
    <property type="entry name" value="lambda repressor-like DNA-binding domains"/>
    <property type="match status" value="1"/>
</dbReference>
<evidence type="ECO:0000259" key="2">
    <source>
        <dbReference type="PROSITE" id="PS50943"/>
    </source>
</evidence>
<accession>A0A9D1EXN2</accession>
<dbReference type="SMART" id="SM00530">
    <property type="entry name" value="HTH_XRE"/>
    <property type="match status" value="1"/>
</dbReference>
<feature type="domain" description="HTH cro/C1-type" evidence="2">
    <location>
        <begin position="13"/>
        <end position="67"/>
    </location>
</feature>
<organism evidence="3 4">
    <name type="scientific">Candidatus Scatousia excrementigallinarum</name>
    <dbReference type="NCBI Taxonomy" id="2840935"/>
    <lineage>
        <taxon>Bacteria</taxon>
        <taxon>Candidatus Scatousia</taxon>
    </lineage>
</organism>
<dbReference type="Proteomes" id="UP000823928">
    <property type="component" value="Unassembled WGS sequence"/>
</dbReference>
<dbReference type="EMBL" id="DVIU01000093">
    <property type="protein sequence ID" value="HIS35876.1"/>
    <property type="molecule type" value="Genomic_DNA"/>
</dbReference>
<dbReference type="PROSITE" id="PS50943">
    <property type="entry name" value="HTH_CROC1"/>
    <property type="match status" value="1"/>
</dbReference>
<dbReference type="InterPro" id="IPR010982">
    <property type="entry name" value="Lambda_DNA-bd_dom_sf"/>
</dbReference>
<dbReference type="AlphaFoldDB" id="A0A9D1EXN2"/>
<reference evidence="3" key="1">
    <citation type="submission" date="2020-10" db="EMBL/GenBank/DDBJ databases">
        <authorList>
            <person name="Gilroy R."/>
        </authorList>
    </citation>
    <scope>NUCLEOTIDE SEQUENCE</scope>
    <source>
        <strain evidence="3">6276</strain>
    </source>
</reference>
<evidence type="ECO:0000256" key="1">
    <source>
        <dbReference type="ARBA" id="ARBA00023125"/>
    </source>
</evidence>
<proteinExistence type="predicted"/>
<name>A0A9D1EXN2_9BACT</name>
<keyword evidence="1" id="KW-0238">DNA-binding</keyword>
<dbReference type="PANTHER" id="PTHR46558:SF4">
    <property type="entry name" value="DNA-BIDING PHAGE PROTEIN"/>
    <property type="match status" value="1"/>
</dbReference>
<comment type="caution">
    <text evidence="3">The sequence shown here is derived from an EMBL/GenBank/DDBJ whole genome shotgun (WGS) entry which is preliminary data.</text>
</comment>
<evidence type="ECO:0000313" key="3">
    <source>
        <dbReference type="EMBL" id="HIS35876.1"/>
    </source>
</evidence>
<protein>
    <submittedName>
        <fullName evidence="3">Helix-turn-helix transcriptional regulator</fullName>
    </submittedName>
</protein>
<dbReference type="SUPFAM" id="SSF47413">
    <property type="entry name" value="lambda repressor-like DNA-binding domains"/>
    <property type="match status" value="1"/>
</dbReference>
<dbReference type="PANTHER" id="PTHR46558">
    <property type="entry name" value="TRACRIPTIONAL REGULATORY PROTEIN-RELATED-RELATED"/>
    <property type="match status" value="1"/>
</dbReference>
<reference evidence="3" key="2">
    <citation type="journal article" date="2021" name="PeerJ">
        <title>Extensive microbial diversity within the chicken gut microbiome revealed by metagenomics and culture.</title>
        <authorList>
            <person name="Gilroy R."/>
            <person name="Ravi A."/>
            <person name="Getino M."/>
            <person name="Pursley I."/>
            <person name="Horton D.L."/>
            <person name="Alikhan N.F."/>
            <person name="Baker D."/>
            <person name="Gharbi K."/>
            <person name="Hall N."/>
            <person name="Watson M."/>
            <person name="Adriaenssens E.M."/>
            <person name="Foster-Nyarko E."/>
            <person name="Jarju S."/>
            <person name="Secka A."/>
            <person name="Antonio M."/>
            <person name="Oren A."/>
            <person name="Chaudhuri R.R."/>
            <person name="La Ragione R."/>
            <person name="Hildebrand F."/>
            <person name="Pallen M.J."/>
        </authorList>
    </citation>
    <scope>NUCLEOTIDE SEQUENCE</scope>
    <source>
        <strain evidence="3">6276</strain>
    </source>
</reference>
<dbReference type="GO" id="GO:0003677">
    <property type="term" value="F:DNA binding"/>
    <property type="evidence" value="ECO:0007669"/>
    <property type="project" value="UniProtKB-KW"/>
</dbReference>
<dbReference type="Pfam" id="PF01381">
    <property type="entry name" value="HTH_3"/>
    <property type="match status" value="1"/>
</dbReference>
<dbReference type="CDD" id="cd00093">
    <property type="entry name" value="HTH_XRE"/>
    <property type="match status" value="1"/>
</dbReference>
<gene>
    <name evidence="3" type="ORF">IAC10_04520</name>
</gene>
<sequence>MKDERNKRFAKNLKAERYRKGVTQAQLAELVDVSESTVSLLERGLQTPSIFLVYDIANVLEIDINELLKNIQ</sequence>